<dbReference type="InterPro" id="IPR022657">
    <property type="entry name" value="De-COase2_CS"/>
</dbReference>
<comment type="caution">
    <text evidence="14">The sequence shown here is derived from an EMBL/GenBank/DDBJ whole genome shotgun (WGS) entry which is preliminary data.</text>
</comment>
<keyword evidence="4" id="KW-0620">Polyamine biosynthesis</keyword>
<dbReference type="InterPro" id="IPR022644">
    <property type="entry name" value="De-COase2_N"/>
</dbReference>
<keyword evidence="3" id="KW-0663">Pyridoxal phosphate</keyword>
<comment type="pathway">
    <text evidence="6">Amine and polyamine biosynthesis; putrescine biosynthesis via L-ornithine pathway; putrescine from L-ornithine: step 1/1.</text>
</comment>
<keyword evidence="15" id="KW-1185">Reference proteome</keyword>
<comment type="subunit">
    <text evidence="9">Homodimer. Only the dimer is catalytically active, as the active sites are constructed of residues from both monomers.</text>
</comment>
<accession>A0A8S4EDE4</accession>
<comment type="cofactor">
    <cofactor evidence="1">
        <name>pyridoxal 5'-phosphate</name>
        <dbReference type="ChEBI" id="CHEBI:597326"/>
    </cofactor>
</comment>
<name>A0A8S4EDE4_PLUXY</name>
<dbReference type="Proteomes" id="UP000653454">
    <property type="component" value="Unassembled WGS sequence"/>
</dbReference>
<comment type="similarity">
    <text evidence="2 11">Belongs to the Orn/Lys/Arg decarboxylase class-II family.</text>
</comment>
<keyword evidence="5" id="KW-0456">Lyase</keyword>
<evidence type="ECO:0000256" key="3">
    <source>
        <dbReference type="ARBA" id="ARBA00022898"/>
    </source>
</evidence>
<dbReference type="PRINTS" id="PR01179">
    <property type="entry name" value="ODADCRBXLASE"/>
</dbReference>
<dbReference type="FunFam" id="3.20.20.10:FF:000005">
    <property type="entry name" value="Ornithine decarboxylase"/>
    <property type="match status" value="1"/>
</dbReference>
<feature type="domain" description="Orn/DAP/Arg decarboxylase 2 C-terminal" evidence="12">
    <location>
        <begin position="272"/>
        <end position="346"/>
    </location>
</feature>
<dbReference type="PANTHER" id="PTHR11482">
    <property type="entry name" value="ARGININE/DIAMINOPIMELATE/ORNITHINE DECARBOXYLASE"/>
    <property type="match status" value="1"/>
</dbReference>
<evidence type="ECO:0000256" key="9">
    <source>
        <dbReference type="ARBA" id="ARBA00046672"/>
    </source>
</evidence>
<dbReference type="EMBL" id="CAJHNJ030000015">
    <property type="protein sequence ID" value="CAG9113638.1"/>
    <property type="molecule type" value="Genomic_DNA"/>
</dbReference>
<comment type="function">
    <text evidence="8">Catalyzes the first and rate-limiting step of polyamine biosynthesis that converts ornithine into putrescine, which is the precursor for the polyamines, spermidine and spermine. Polyamines are essential for cell proliferation and are implicated in cellular processes, ranging from DNA replication to apoptosis.</text>
</comment>
<dbReference type="Gene3D" id="2.40.37.10">
    <property type="entry name" value="Lyase, Ornithine Decarboxylase, Chain A, domain 1"/>
    <property type="match status" value="1"/>
</dbReference>
<dbReference type="EC" id="4.1.1.17" evidence="7"/>
<evidence type="ECO:0000259" key="13">
    <source>
        <dbReference type="Pfam" id="PF02784"/>
    </source>
</evidence>
<dbReference type="CDD" id="cd00622">
    <property type="entry name" value="PLPDE_III_ODC"/>
    <property type="match status" value="1"/>
</dbReference>
<sequence>MIRGCDTITQTSVHWDPKSVIKEIVASGCQEDPFYVVDLGEVVRRWQKWNLLMPRVKPYYAVKCNNDMMILKTLAALGAGFDCASQQEIKMVRSLGVSSDRIIFAHPVKIVPDISYASAVNVERMTFDSEMELRKIKHHMPHAKLVIRIRSDALKADHPLGIKFGCDPFTEAPKLLEIAAQMDLQVIGVSFHVGSGVQEFESYGRAMRRAAEVFHKAASLGHCCTLLDIGGGFPGTRDNSIEKIAYVVNKELEMSFPDDVEVSSEYEHETVTTSTMYFINDGVYGSFGDRIYDSKKYFPELLLPRSSAPVPCSIWGPTADALDLVVPAAALPRLRVGDWLLFRDMGAYSMVLAKTFNGCPVPAVKMYYVEEELWYGVEMFLV</sequence>
<dbReference type="Pfam" id="PF00278">
    <property type="entry name" value="Orn_DAP_Arg_deC"/>
    <property type="match status" value="1"/>
</dbReference>
<evidence type="ECO:0000256" key="1">
    <source>
        <dbReference type="ARBA" id="ARBA00001933"/>
    </source>
</evidence>
<evidence type="ECO:0000256" key="4">
    <source>
        <dbReference type="ARBA" id="ARBA00023115"/>
    </source>
</evidence>
<evidence type="ECO:0000256" key="6">
    <source>
        <dbReference type="ARBA" id="ARBA00034115"/>
    </source>
</evidence>
<dbReference type="InterPro" id="IPR002433">
    <property type="entry name" value="Orn_de-COase"/>
</dbReference>
<dbReference type="InterPro" id="IPR022653">
    <property type="entry name" value="De-COase2_pyr-phos_BS"/>
</dbReference>
<evidence type="ECO:0000313" key="14">
    <source>
        <dbReference type="EMBL" id="CAG9113638.1"/>
    </source>
</evidence>
<dbReference type="PRINTS" id="PR01182">
    <property type="entry name" value="ORNDCRBXLASE"/>
</dbReference>
<dbReference type="PROSITE" id="PS00878">
    <property type="entry name" value="ODR_DC_2_1"/>
    <property type="match status" value="1"/>
</dbReference>
<comment type="catalytic activity">
    <reaction evidence="10">
        <text>L-ornithine + H(+) = putrescine + CO2</text>
        <dbReference type="Rhea" id="RHEA:22964"/>
        <dbReference type="ChEBI" id="CHEBI:15378"/>
        <dbReference type="ChEBI" id="CHEBI:16526"/>
        <dbReference type="ChEBI" id="CHEBI:46911"/>
        <dbReference type="ChEBI" id="CHEBI:326268"/>
        <dbReference type="EC" id="4.1.1.17"/>
    </reaction>
</comment>
<gene>
    <name evidence="14" type="ORF">PLXY2_LOCUS5241</name>
</gene>
<evidence type="ECO:0000256" key="8">
    <source>
        <dbReference type="ARBA" id="ARBA00037173"/>
    </source>
</evidence>
<dbReference type="InterPro" id="IPR009006">
    <property type="entry name" value="Ala_racemase/Decarboxylase_C"/>
</dbReference>
<dbReference type="AlphaFoldDB" id="A0A8S4EDE4"/>
<evidence type="ECO:0000256" key="10">
    <source>
        <dbReference type="ARBA" id="ARBA00049127"/>
    </source>
</evidence>
<dbReference type="SUPFAM" id="SSF51419">
    <property type="entry name" value="PLP-binding barrel"/>
    <property type="match status" value="1"/>
</dbReference>
<dbReference type="InterPro" id="IPR000183">
    <property type="entry name" value="Orn/DAP/Arg_de-COase"/>
</dbReference>
<dbReference type="InterPro" id="IPR022643">
    <property type="entry name" value="De-COase2_C"/>
</dbReference>
<protein>
    <recommendedName>
        <fullName evidence="7">ornithine decarboxylase</fullName>
        <ecNumber evidence="7">4.1.1.17</ecNumber>
    </recommendedName>
</protein>
<evidence type="ECO:0000256" key="2">
    <source>
        <dbReference type="ARBA" id="ARBA00008872"/>
    </source>
</evidence>
<dbReference type="InterPro" id="IPR029066">
    <property type="entry name" value="PLP-binding_barrel"/>
</dbReference>
<dbReference type="GO" id="GO:0033387">
    <property type="term" value="P:putrescine biosynthetic process from arginine, via ornithine"/>
    <property type="evidence" value="ECO:0007669"/>
    <property type="project" value="TreeGrafter"/>
</dbReference>
<dbReference type="SUPFAM" id="SSF50621">
    <property type="entry name" value="Alanine racemase C-terminal domain-like"/>
    <property type="match status" value="1"/>
</dbReference>
<evidence type="ECO:0000259" key="12">
    <source>
        <dbReference type="Pfam" id="PF00278"/>
    </source>
</evidence>
<feature type="domain" description="Orn/DAP/Arg decarboxylase 2 N-terminal" evidence="13">
    <location>
        <begin position="39"/>
        <end position="265"/>
    </location>
</feature>
<dbReference type="GO" id="GO:0004586">
    <property type="term" value="F:ornithine decarboxylase activity"/>
    <property type="evidence" value="ECO:0007669"/>
    <property type="project" value="UniProtKB-EC"/>
</dbReference>
<proteinExistence type="inferred from homology"/>
<dbReference type="PROSITE" id="PS00879">
    <property type="entry name" value="ODR_DC_2_2"/>
    <property type="match status" value="1"/>
</dbReference>
<evidence type="ECO:0000256" key="7">
    <source>
        <dbReference type="ARBA" id="ARBA00034138"/>
    </source>
</evidence>
<dbReference type="Gene3D" id="3.20.20.10">
    <property type="entry name" value="Alanine racemase"/>
    <property type="match status" value="1"/>
</dbReference>
<reference evidence="14" key="1">
    <citation type="submission" date="2020-11" db="EMBL/GenBank/DDBJ databases">
        <authorList>
            <person name="Whiteford S."/>
        </authorList>
    </citation>
    <scope>NUCLEOTIDE SEQUENCE</scope>
</reference>
<evidence type="ECO:0000256" key="5">
    <source>
        <dbReference type="ARBA" id="ARBA00023239"/>
    </source>
</evidence>
<organism evidence="14 15">
    <name type="scientific">Plutella xylostella</name>
    <name type="common">Diamondback moth</name>
    <name type="synonym">Plutella maculipennis</name>
    <dbReference type="NCBI Taxonomy" id="51655"/>
    <lineage>
        <taxon>Eukaryota</taxon>
        <taxon>Metazoa</taxon>
        <taxon>Ecdysozoa</taxon>
        <taxon>Arthropoda</taxon>
        <taxon>Hexapoda</taxon>
        <taxon>Insecta</taxon>
        <taxon>Pterygota</taxon>
        <taxon>Neoptera</taxon>
        <taxon>Endopterygota</taxon>
        <taxon>Lepidoptera</taxon>
        <taxon>Glossata</taxon>
        <taxon>Ditrysia</taxon>
        <taxon>Yponomeutoidea</taxon>
        <taxon>Plutellidae</taxon>
        <taxon>Plutella</taxon>
    </lineage>
</organism>
<dbReference type="PANTHER" id="PTHR11482:SF6">
    <property type="entry name" value="ORNITHINE DECARBOXYLASE 1-RELATED"/>
    <property type="match status" value="1"/>
</dbReference>
<evidence type="ECO:0000313" key="15">
    <source>
        <dbReference type="Proteomes" id="UP000653454"/>
    </source>
</evidence>
<dbReference type="GO" id="GO:0005737">
    <property type="term" value="C:cytoplasm"/>
    <property type="evidence" value="ECO:0007669"/>
    <property type="project" value="TreeGrafter"/>
</dbReference>
<evidence type="ECO:0000256" key="11">
    <source>
        <dbReference type="RuleBase" id="RU003737"/>
    </source>
</evidence>
<dbReference type="Pfam" id="PF02784">
    <property type="entry name" value="Orn_Arg_deC_N"/>
    <property type="match status" value="1"/>
</dbReference>